<dbReference type="EMBL" id="MN102098">
    <property type="protein sequence ID" value="QDJ97165.1"/>
    <property type="molecule type" value="Genomic_DNA"/>
</dbReference>
<sequence length="678" mass="77101">MTTNLGPRTKGRSPLYPGIKRYLNGLITSELGTTSLEDLERKYRDVGADEIEIESTRTSDEQVLACVAVRTRGYARVDIPVEPLSLQDLLDEYGLELVELDEDQEHEIIWGEQSKGNQLVLDHNGNFFIVLDEEISQELLDELFGDIKFSGTTFDESIPTDKDLPTGEITLNDPALNTTVIPVYERKVLKELFPEDDTVTLKIEYDFPNKRTLFIFTARSPSGVYVWDTDTRFGKFIPEWTAISDDGRVLTFGTVWEEWEKDSEEFSITLNQKQHSFPNELKGVHQQNFSYVNVFGEELLVEIYPDDGKEIALSKCVSSVTDVLITPEKPVSAEWVNNKLIVNTGINANHGMMYATLCKIHVHSISHPFQDKIVWTDTQYYSAEPNLKVLGVKETDDRLTVEMEYLDDDGNVIHPFFAPTLDLYDKYHSSSYRITSFDSDGFHFIKHVGVREPAWLIRWSADQHLFPARYIRYLGDEQDDHGLVSALGLFQQDEMVLNFSLIDSDNLADVKRTWRVLNVDVSGGYDVMCAPGHHPGITYLINKEKEKIEDQVFGDRVTLKATLEIEGEVVHKDFSYTIHEIPFETTCSRHNTTFTAIVRRTDGKSNSSLIIRRLKEIKYQLGVVTEGGFHSYATSEGLIVITYDFPPHGYGEIIGMTFDIIDKEDPGAYAICSPELES</sequence>
<gene>
    <name evidence="1" type="ORF">D3_0167</name>
</gene>
<reference evidence="1 2" key="1">
    <citation type="submission" date="2019-06" db="EMBL/GenBank/DDBJ databases">
        <title>Complete genome sequence of Aeromonas hydrophila bacteriophage D3.</title>
        <authorList>
            <person name="Rai S."/>
            <person name="Tyagi A."/>
            <person name="Kumar N."/>
            <person name="Singh N."/>
        </authorList>
    </citation>
    <scope>NUCLEOTIDE SEQUENCE [LARGE SCALE GENOMIC DNA]</scope>
</reference>
<protein>
    <submittedName>
        <fullName evidence="1">Uncharacterized protein</fullName>
    </submittedName>
</protein>
<accession>A0A514TVW5</accession>
<proteinExistence type="predicted"/>
<organism evidence="1 2">
    <name type="scientific">Aeromonas phage D3</name>
    <dbReference type="NCBI Taxonomy" id="2593327"/>
    <lineage>
        <taxon>Viruses</taxon>
        <taxon>Duplodnaviria</taxon>
        <taxon>Heunggongvirae</taxon>
        <taxon>Uroviricota</taxon>
        <taxon>Caudoviricetes</taxon>
        <taxon>Chimalliviridae</taxon>
        <taxon>Ludhianavirus</taxon>
        <taxon>Ludhianavirus D3</taxon>
    </lineage>
</organism>
<keyword evidence="2" id="KW-1185">Reference proteome</keyword>
<name>A0A514TVW5_9CAUD</name>
<evidence type="ECO:0000313" key="2">
    <source>
        <dbReference type="Proteomes" id="UP000319658"/>
    </source>
</evidence>
<dbReference type="Proteomes" id="UP000319658">
    <property type="component" value="Segment"/>
</dbReference>
<evidence type="ECO:0000313" key="1">
    <source>
        <dbReference type="EMBL" id="QDJ97165.1"/>
    </source>
</evidence>